<accession>A0A0L1KHG1</accession>
<reference evidence="12" key="1">
    <citation type="submission" date="2015-02" db="EMBL/GenBank/DDBJ databases">
        <authorList>
            <person name="Lima A.O."/>
            <person name="Cabral A."/>
            <person name="Porto L.M."/>
            <person name="Silva M.A."/>
        </authorList>
    </citation>
    <scope>NUCLEOTIDE SEQUENCE [LARGE SCALE GENOMIC DNA]</scope>
    <source>
        <strain evidence="12">LAMA 915</strain>
    </source>
</reference>
<feature type="transmembrane region" description="Helical" evidence="9">
    <location>
        <begin position="33"/>
        <end position="52"/>
    </location>
</feature>
<dbReference type="InterPro" id="IPR025713">
    <property type="entry name" value="MotB-like_N_dom"/>
</dbReference>
<sequence>MATAAEGRNDPAPIIVKKVTVIEAGHHGGAWKVAYADFVTAMMAFFLLLWLLGATTEDQRKGLADYFTPTLVKTKEQSAGADGVLGGSSLVDVDNYPHAAGQTGTQTLTVPRDATGGPREGAASIKRIQERVAEAIAEKERLKRLMHQVRMIPTTTGIRIDLVDDADFSMFSLGTTVLTPDARDLLDLVAQAIVPEGGKITVRGHTDALKYRDPSRVNNWSLSAGRAETTRQNLIRHGISRDRFRRIEGVADTEPLIADNPADPRNRRISISLEN</sequence>
<dbReference type="PANTHER" id="PTHR30329:SF21">
    <property type="entry name" value="LIPOPROTEIN YIAD-RELATED"/>
    <property type="match status" value="1"/>
</dbReference>
<organism evidence="11 12">
    <name type="scientific">Qipengyuania citrea LAMA 915</name>
    <dbReference type="NCBI Taxonomy" id="1306953"/>
    <lineage>
        <taxon>Bacteria</taxon>
        <taxon>Pseudomonadati</taxon>
        <taxon>Pseudomonadota</taxon>
        <taxon>Alphaproteobacteria</taxon>
        <taxon>Sphingomonadales</taxon>
        <taxon>Erythrobacteraceae</taxon>
        <taxon>Qipengyuania</taxon>
    </lineage>
</organism>
<keyword evidence="4 9" id="KW-0812">Transmembrane</keyword>
<protein>
    <submittedName>
        <fullName evidence="11">Flagellar motor protein</fullName>
    </submittedName>
</protein>
<dbReference type="Pfam" id="PF00691">
    <property type="entry name" value="OmpA"/>
    <property type="match status" value="1"/>
</dbReference>
<evidence type="ECO:0000256" key="4">
    <source>
        <dbReference type="ARBA" id="ARBA00022692"/>
    </source>
</evidence>
<dbReference type="RefSeq" id="WP_050599122.1">
    <property type="nucleotide sequence ID" value="NZ_JYNE01000008.1"/>
</dbReference>
<evidence type="ECO:0000259" key="10">
    <source>
        <dbReference type="PROSITE" id="PS51123"/>
    </source>
</evidence>
<dbReference type="CDD" id="cd07185">
    <property type="entry name" value="OmpA_C-like"/>
    <property type="match status" value="1"/>
</dbReference>
<evidence type="ECO:0000256" key="2">
    <source>
        <dbReference type="ARBA" id="ARBA00008914"/>
    </source>
</evidence>
<feature type="region of interest" description="Disordered" evidence="8">
    <location>
        <begin position="101"/>
        <end position="122"/>
    </location>
</feature>
<feature type="domain" description="OmpA-like" evidence="10">
    <location>
        <begin position="158"/>
        <end position="275"/>
    </location>
</feature>
<keyword evidence="5 9" id="KW-1133">Transmembrane helix</keyword>
<keyword evidence="6 7" id="KW-0472">Membrane</keyword>
<evidence type="ECO:0000313" key="11">
    <source>
        <dbReference type="EMBL" id="KNH03495.1"/>
    </source>
</evidence>
<gene>
    <name evidence="11" type="ORF">J121_1074</name>
</gene>
<comment type="similarity">
    <text evidence="2">Belongs to the MotB family.</text>
</comment>
<keyword evidence="11" id="KW-0282">Flagellum</keyword>
<dbReference type="Proteomes" id="UP000037446">
    <property type="component" value="Unassembled WGS sequence"/>
</dbReference>
<dbReference type="Gene3D" id="3.30.1330.60">
    <property type="entry name" value="OmpA-like domain"/>
    <property type="match status" value="1"/>
</dbReference>
<dbReference type="PATRIC" id="fig|1306953.7.peg.1101"/>
<evidence type="ECO:0000256" key="3">
    <source>
        <dbReference type="ARBA" id="ARBA00022475"/>
    </source>
</evidence>
<dbReference type="Pfam" id="PF13677">
    <property type="entry name" value="MotB_plug"/>
    <property type="match status" value="1"/>
</dbReference>
<proteinExistence type="inferred from homology"/>
<dbReference type="PANTHER" id="PTHR30329">
    <property type="entry name" value="STATOR ELEMENT OF FLAGELLAR MOTOR COMPLEX"/>
    <property type="match status" value="1"/>
</dbReference>
<dbReference type="AlphaFoldDB" id="A0A0L1KHG1"/>
<comment type="subcellular location">
    <subcellularLocation>
        <location evidence="1">Cell membrane</location>
        <topology evidence="1">Single-pass membrane protein</topology>
    </subcellularLocation>
</comment>
<evidence type="ECO:0000256" key="8">
    <source>
        <dbReference type="SAM" id="MobiDB-lite"/>
    </source>
</evidence>
<name>A0A0L1KHG1_9SPHN</name>
<dbReference type="EMBL" id="JYNE01000008">
    <property type="protein sequence ID" value="KNH03495.1"/>
    <property type="molecule type" value="Genomic_DNA"/>
</dbReference>
<dbReference type="GO" id="GO:0005886">
    <property type="term" value="C:plasma membrane"/>
    <property type="evidence" value="ECO:0007669"/>
    <property type="project" value="UniProtKB-SubCell"/>
</dbReference>
<comment type="caution">
    <text evidence="11">The sequence shown here is derived from an EMBL/GenBank/DDBJ whole genome shotgun (WGS) entry which is preliminary data.</text>
</comment>
<evidence type="ECO:0000256" key="9">
    <source>
        <dbReference type="SAM" id="Phobius"/>
    </source>
</evidence>
<evidence type="ECO:0000256" key="7">
    <source>
        <dbReference type="PROSITE-ProRule" id="PRU00473"/>
    </source>
</evidence>
<dbReference type="InterPro" id="IPR050330">
    <property type="entry name" value="Bact_OuterMem_StrucFunc"/>
</dbReference>
<dbReference type="STRING" id="1306953.J121_1074"/>
<keyword evidence="11" id="KW-0969">Cilium</keyword>
<keyword evidence="11" id="KW-0966">Cell projection</keyword>
<dbReference type="SUPFAM" id="SSF103088">
    <property type="entry name" value="OmpA-like"/>
    <property type="match status" value="1"/>
</dbReference>
<dbReference type="InterPro" id="IPR036737">
    <property type="entry name" value="OmpA-like_sf"/>
</dbReference>
<dbReference type="InterPro" id="IPR006665">
    <property type="entry name" value="OmpA-like"/>
</dbReference>
<evidence type="ECO:0000256" key="5">
    <source>
        <dbReference type="ARBA" id="ARBA00022989"/>
    </source>
</evidence>
<dbReference type="PROSITE" id="PS51123">
    <property type="entry name" value="OMPA_2"/>
    <property type="match status" value="1"/>
</dbReference>
<evidence type="ECO:0000313" key="12">
    <source>
        <dbReference type="Proteomes" id="UP000037446"/>
    </source>
</evidence>
<evidence type="ECO:0000256" key="6">
    <source>
        <dbReference type="ARBA" id="ARBA00023136"/>
    </source>
</evidence>
<keyword evidence="3" id="KW-1003">Cell membrane</keyword>
<evidence type="ECO:0000256" key="1">
    <source>
        <dbReference type="ARBA" id="ARBA00004162"/>
    </source>
</evidence>